<reference evidence="1" key="2">
    <citation type="submission" date="2020-09" db="EMBL/GenBank/DDBJ databases">
        <authorList>
            <person name="Sun Q."/>
            <person name="Kim S."/>
        </authorList>
    </citation>
    <scope>NUCLEOTIDE SEQUENCE</scope>
    <source>
        <strain evidence="1">KCTC 32437</strain>
    </source>
</reference>
<evidence type="ECO:0000313" key="1">
    <source>
        <dbReference type="EMBL" id="GHA25070.1"/>
    </source>
</evidence>
<sequence>MREHWGNCITHFNSDVSRFISDYFARVDCKCVLLAGAGFDPRTQTIPSALAETMGQRLQAILVREERGEAIQALRDAADQNEGALRDRIENLEIWPIDIFDPEDSAPVGGTKISERLRRFALPADVTDIVLDMSALSLGISYPAARILLGWSERRSDLNLHIMVTSNPELDGGIVGEPAARPQAVRGFTGALPDDSERRVARIWLPQLAKKRNAAFRKIHASFDELYKVCPILPFPASDPRRADELIAEYGEEIRELWNVNNRDFMYVSERNPLDTFRTIETLKARYDKTVAGVYESQIILSPIGSKVMAAGAMMAAIKHDLAVHYVEALRYEMEAPDFNQGPTDLKLVHVWLDGPVYDGFAAQFSKPEPETTSDAEVDLSEQKALL</sequence>
<dbReference type="RefSeq" id="WP_189425624.1">
    <property type="nucleotide sequence ID" value="NZ_BMZE01000002.1"/>
</dbReference>
<reference evidence="1" key="1">
    <citation type="journal article" date="2014" name="Int. J. Syst. Evol. Microbiol.">
        <title>Complete genome sequence of Corynebacterium casei LMG S-19264T (=DSM 44701T), isolated from a smear-ripened cheese.</title>
        <authorList>
            <consortium name="US DOE Joint Genome Institute (JGI-PGF)"/>
            <person name="Walter F."/>
            <person name="Albersmeier A."/>
            <person name="Kalinowski J."/>
            <person name="Ruckert C."/>
        </authorList>
    </citation>
    <scope>NUCLEOTIDE SEQUENCE</scope>
    <source>
        <strain evidence="1">KCTC 32437</strain>
    </source>
</reference>
<evidence type="ECO:0000313" key="2">
    <source>
        <dbReference type="Proteomes" id="UP000646579"/>
    </source>
</evidence>
<keyword evidence="2" id="KW-1185">Reference proteome</keyword>
<name>A0A918VSF5_9HYPH</name>
<protein>
    <submittedName>
        <fullName evidence="1">Uncharacterized protein</fullName>
    </submittedName>
</protein>
<gene>
    <name evidence="1" type="ORF">GCM10007989_20930</name>
</gene>
<dbReference type="EMBL" id="BMZE01000002">
    <property type="protein sequence ID" value="GHA25070.1"/>
    <property type="molecule type" value="Genomic_DNA"/>
</dbReference>
<organism evidence="1 2">
    <name type="scientific">Devosia pacifica</name>
    <dbReference type="NCBI Taxonomy" id="1335967"/>
    <lineage>
        <taxon>Bacteria</taxon>
        <taxon>Pseudomonadati</taxon>
        <taxon>Pseudomonadota</taxon>
        <taxon>Alphaproteobacteria</taxon>
        <taxon>Hyphomicrobiales</taxon>
        <taxon>Devosiaceae</taxon>
        <taxon>Devosia</taxon>
    </lineage>
</organism>
<dbReference type="Proteomes" id="UP000646579">
    <property type="component" value="Unassembled WGS sequence"/>
</dbReference>
<accession>A0A918VSF5</accession>
<dbReference type="AlphaFoldDB" id="A0A918VSF5"/>
<proteinExistence type="predicted"/>
<comment type="caution">
    <text evidence="1">The sequence shown here is derived from an EMBL/GenBank/DDBJ whole genome shotgun (WGS) entry which is preliminary data.</text>
</comment>